<dbReference type="EMBL" id="QUAL01000068">
    <property type="protein sequence ID" value="RIQ29631.1"/>
    <property type="molecule type" value="Genomic_DNA"/>
</dbReference>
<organism evidence="1 2">
    <name type="scientific">Jiangella rhizosphaerae</name>
    <dbReference type="NCBI Taxonomy" id="2293569"/>
    <lineage>
        <taxon>Bacteria</taxon>
        <taxon>Bacillati</taxon>
        <taxon>Actinomycetota</taxon>
        <taxon>Actinomycetes</taxon>
        <taxon>Jiangellales</taxon>
        <taxon>Jiangellaceae</taxon>
        <taxon>Jiangella</taxon>
    </lineage>
</organism>
<name>A0A418KT85_9ACTN</name>
<reference evidence="1 2" key="1">
    <citation type="submission" date="2018-09" db="EMBL/GenBank/DDBJ databases">
        <title>Isolation, diversity and antifungal activity of actinobacteria from wheat.</title>
        <authorList>
            <person name="Han C."/>
        </authorList>
    </citation>
    <scope>NUCLEOTIDE SEQUENCE [LARGE SCALE GENOMIC DNA]</scope>
    <source>
        <strain evidence="1 2">NEAU-YY265</strain>
    </source>
</reference>
<keyword evidence="2" id="KW-1185">Reference proteome</keyword>
<comment type="caution">
    <text evidence="1">The sequence shown here is derived from an EMBL/GenBank/DDBJ whole genome shotgun (WGS) entry which is preliminary data.</text>
</comment>
<dbReference type="RefSeq" id="WP_119659417.1">
    <property type="nucleotide sequence ID" value="NZ_QUAL01000068.1"/>
</dbReference>
<protein>
    <submittedName>
        <fullName evidence="1">Uncharacterized protein</fullName>
    </submittedName>
</protein>
<dbReference type="Proteomes" id="UP000284057">
    <property type="component" value="Unassembled WGS sequence"/>
</dbReference>
<proteinExistence type="predicted"/>
<dbReference type="AlphaFoldDB" id="A0A418KT85"/>
<gene>
    <name evidence="1" type="ORF">DY240_08005</name>
</gene>
<evidence type="ECO:0000313" key="2">
    <source>
        <dbReference type="Proteomes" id="UP000284057"/>
    </source>
</evidence>
<dbReference type="OrthoDB" id="799809at2"/>
<accession>A0A418KT85</accession>
<sequence>MKGAWRDDPRSLARAQGAFNLAGGLWPIVSVRSFEAVFGPKEDRWLEYTVAGLLSTAGVVQLTAPPGPDGVRLARRLGLGVAATLLAIDLIYVPAGRLRWTYLLDGAAEAGWIAAWVAARDRPPREDDGWRWFRAQA</sequence>
<evidence type="ECO:0000313" key="1">
    <source>
        <dbReference type="EMBL" id="RIQ29631.1"/>
    </source>
</evidence>